<dbReference type="EMBL" id="CP093326">
    <property type="protein sequence ID" value="UNK46047.1"/>
    <property type="molecule type" value="Genomic_DNA"/>
</dbReference>
<dbReference type="InterPro" id="IPR029756">
    <property type="entry name" value="MTH1187/YkoF-like"/>
</dbReference>
<dbReference type="RefSeq" id="WP_241914146.1">
    <property type="nucleotide sequence ID" value="NZ_CP093326.1"/>
</dbReference>
<dbReference type="Pfam" id="PF07615">
    <property type="entry name" value="Ykof"/>
    <property type="match status" value="2"/>
</dbReference>
<protein>
    <submittedName>
        <fullName evidence="3">Ykof family thiamine-binding protein</fullName>
    </submittedName>
</protein>
<evidence type="ECO:0000313" key="4">
    <source>
        <dbReference type="Proteomes" id="UP000829069"/>
    </source>
</evidence>
<keyword evidence="4" id="KW-1185">Reference proteome</keyword>
<proteinExistence type="predicted"/>
<feature type="region of interest" description="Disordered" evidence="1">
    <location>
        <begin position="1"/>
        <end position="24"/>
    </location>
</feature>
<reference evidence="3 4" key="1">
    <citation type="submission" date="2022-03" db="EMBL/GenBank/DDBJ databases">
        <title>Isotopic signatures of nitrous oxide derived from detoxification processes.</title>
        <authorList>
            <person name="Behrendt U."/>
            <person name="Buchen C."/>
            <person name="Well R."/>
            <person name="Ulrich A."/>
            <person name="Rohe L."/>
            <person name="Kolb S."/>
            <person name="Schloter M."/>
            <person name="Horn M.A."/>
            <person name="Augustin J."/>
        </authorList>
    </citation>
    <scope>NUCLEOTIDE SEQUENCE [LARGE SCALE GENOMIC DNA]</scope>
    <source>
        <strain evidence="3 4">S4-C24</strain>
    </source>
</reference>
<organism evidence="3 4">
    <name type="scientific">Arthrobacter sulfonylureivorans</name>
    <dbReference type="NCBI Taxonomy" id="2486855"/>
    <lineage>
        <taxon>Bacteria</taxon>
        <taxon>Bacillati</taxon>
        <taxon>Actinomycetota</taxon>
        <taxon>Actinomycetes</taxon>
        <taxon>Micrococcales</taxon>
        <taxon>Micrococcaceae</taxon>
        <taxon>Arthrobacter</taxon>
    </lineage>
</organism>
<evidence type="ECO:0000256" key="1">
    <source>
        <dbReference type="SAM" id="MobiDB-lite"/>
    </source>
</evidence>
<evidence type="ECO:0000313" key="3">
    <source>
        <dbReference type="EMBL" id="UNK46047.1"/>
    </source>
</evidence>
<dbReference type="SUPFAM" id="SSF89957">
    <property type="entry name" value="MTH1187/YkoF-like"/>
    <property type="match status" value="1"/>
</dbReference>
<gene>
    <name evidence="3" type="ORF">MNQ99_01305</name>
</gene>
<dbReference type="Gene3D" id="3.30.70.930">
    <property type="match status" value="2"/>
</dbReference>
<name>A0ABY3W6W6_9MICC</name>
<accession>A0ABY3W6W6</accession>
<feature type="domain" description="Thiamin/hydroxymethyl pyrimidine-binding YkoF putative" evidence="2">
    <location>
        <begin position="32"/>
        <end position="109"/>
    </location>
</feature>
<evidence type="ECO:0000259" key="2">
    <source>
        <dbReference type="Pfam" id="PF07615"/>
    </source>
</evidence>
<dbReference type="Proteomes" id="UP000829069">
    <property type="component" value="Chromosome"/>
</dbReference>
<sequence length="223" mass="22759">MRTPDAAVAAANHPSTGDAGTSFTATPREFGVGARLTLAVMADDYVDVILGALRSADATGLEVQTGKVSTYVSGAEQDVLRYLSQVIAGAGRSGAHVAAAVHLSHGCPGGVSCDIPEGGAALYSEIPQLEPTGIKTAADWAIYPLADGGSGTAAADHMRDIYAAIDYAKSTGVTVTEDHYVTRLDGDVAQVLQTIAAGWILIGRSVQHVVTHATLSINSPSAS</sequence>
<feature type="compositionally biased region" description="Polar residues" evidence="1">
    <location>
        <begin position="13"/>
        <end position="24"/>
    </location>
</feature>
<feature type="domain" description="Thiamin/hydroxymethyl pyrimidine-binding YkoF putative" evidence="2">
    <location>
        <begin position="154"/>
        <end position="221"/>
    </location>
</feature>
<dbReference type="InterPro" id="IPR011522">
    <property type="entry name" value="Thiamin/HMP-bd_put_YkoF"/>
</dbReference>